<protein>
    <submittedName>
        <fullName evidence="2">Hint domain-containing protein</fullName>
    </submittedName>
</protein>
<gene>
    <name evidence="2" type="ORF">KYE46_10480</name>
</gene>
<evidence type="ECO:0000313" key="3">
    <source>
        <dbReference type="Proteomes" id="UP000825009"/>
    </source>
</evidence>
<dbReference type="Pfam" id="PF13403">
    <property type="entry name" value="Hint_2"/>
    <property type="match status" value="1"/>
</dbReference>
<evidence type="ECO:0000259" key="1">
    <source>
        <dbReference type="Pfam" id="PF13403"/>
    </source>
</evidence>
<proteinExistence type="predicted"/>
<evidence type="ECO:0000313" key="2">
    <source>
        <dbReference type="EMBL" id="QXT38375.1"/>
    </source>
</evidence>
<organism evidence="2 3">
    <name type="scientific">Gymnodinialimonas ceratoperidinii</name>
    <dbReference type="NCBI Taxonomy" id="2856823"/>
    <lineage>
        <taxon>Bacteria</taxon>
        <taxon>Pseudomonadati</taxon>
        <taxon>Pseudomonadota</taxon>
        <taxon>Alphaproteobacteria</taxon>
        <taxon>Rhodobacterales</taxon>
        <taxon>Paracoccaceae</taxon>
        <taxon>Gymnodinialimonas</taxon>
    </lineage>
</organism>
<dbReference type="KEGG" id="gce:KYE46_10480"/>
<dbReference type="Proteomes" id="UP000825009">
    <property type="component" value="Chromosome"/>
</dbReference>
<keyword evidence="3" id="KW-1185">Reference proteome</keyword>
<feature type="domain" description="Hedgehog/Intein (Hint)" evidence="1">
    <location>
        <begin position="135"/>
        <end position="281"/>
    </location>
</feature>
<dbReference type="GO" id="GO:0016539">
    <property type="term" value="P:intein-mediated protein splicing"/>
    <property type="evidence" value="ECO:0007669"/>
    <property type="project" value="InterPro"/>
</dbReference>
<dbReference type="EMBL" id="CP079194">
    <property type="protein sequence ID" value="QXT38375.1"/>
    <property type="molecule type" value="Genomic_DNA"/>
</dbReference>
<dbReference type="InterPro" id="IPR006141">
    <property type="entry name" value="Intein_N"/>
</dbReference>
<dbReference type="PROSITE" id="PS50817">
    <property type="entry name" value="INTEIN_N_TER"/>
    <property type="match status" value="1"/>
</dbReference>
<accession>A0A8F6TTE3</accession>
<sequence length="349" mass="38193">MANHNVTSSGSVVVGDNDVVKIKINGGGNLNVAADPNDDVAKIKIMFIGDGHVDNLTVDLGTFSENNLQIDIHDYDPMDTISLPGAFDFYVDPDNPDEFTFSYYGSDGGVYTGYIKAKDGGEKDFTDPFQPINIICFADGTLIDTPSGPVAVETLRPGDLVLTRDSGPLPLRWVGRRELSARELSEQPELRPLKVARGTYGENRPSRDLVLSPNHRVLLNDWRIEFLFGTREALAAVRFLVNETGIDDAPWRRGVAYNHLLFDRHEIVTANDMPCESLYPGPVALDALDDSALSEIRAIFPEALDESVDIGAPARRILRGFEARALVEALAEPAEGRTSPIEKLSARVA</sequence>
<dbReference type="InterPro" id="IPR028992">
    <property type="entry name" value="Hedgehog/Intein_dom"/>
</dbReference>
<dbReference type="AlphaFoldDB" id="A0A8F6TTE3"/>
<name>A0A8F6TTE3_9RHOB</name>
<reference evidence="2 3" key="1">
    <citation type="submission" date="2021-07" db="EMBL/GenBank/DDBJ databases">
        <title>A novel Jannaschia species isolated from marine dinoflagellate Ceratoperidinium margalefii.</title>
        <authorList>
            <person name="Jiang Y."/>
            <person name="Li Z."/>
        </authorList>
    </citation>
    <scope>NUCLEOTIDE SEQUENCE [LARGE SCALE GENOMIC DNA]</scope>
    <source>
        <strain evidence="2 3">J12C1-MA-4</strain>
    </source>
</reference>
<dbReference type="RefSeq" id="WP_219000571.1">
    <property type="nucleotide sequence ID" value="NZ_CP079194.1"/>
</dbReference>